<reference evidence="2" key="1">
    <citation type="submission" date="2021-07" db="EMBL/GenBank/DDBJ databases">
        <title>Complete genome sequencing of a Clostridium isolate.</title>
        <authorList>
            <person name="Ueki A."/>
            <person name="Tonouchi A."/>
        </authorList>
    </citation>
    <scope>NUCLEOTIDE SEQUENCE [LARGE SCALE GENOMIC DNA]</scope>
    <source>
        <strain evidence="2">C5S11</strain>
    </source>
</reference>
<name>A0ABN6IYH4_9CLOT</name>
<dbReference type="SUPFAM" id="SSF63829">
    <property type="entry name" value="Calcium-dependent phosphotriesterase"/>
    <property type="match status" value="1"/>
</dbReference>
<dbReference type="Proteomes" id="UP000824633">
    <property type="component" value="Chromosome"/>
</dbReference>
<protein>
    <submittedName>
        <fullName evidence="1">Uncharacterized protein</fullName>
    </submittedName>
</protein>
<proteinExistence type="predicted"/>
<dbReference type="RefSeq" id="WP_375541998.1">
    <property type="nucleotide sequence ID" value="NZ_AP024849.1"/>
</dbReference>
<sequence length="88" mass="10195">MKNIFYDIVSNMIFIGYNVANVKGKANTWRQFPYEIKVIAENLFVPWAIDISNDGKLYFTERSGIIRIIEDGKLRSQPLITFSMPFVS</sequence>
<accession>A0ABN6IYH4</accession>
<gene>
    <name evidence="1" type="ORF">psyc5s11_20350</name>
</gene>
<dbReference type="EMBL" id="AP024849">
    <property type="protein sequence ID" value="BCZ45968.1"/>
    <property type="molecule type" value="Genomic_DNA"/>
</dbReference>
<evidence type="ECO:0000313" key="1">
    <source>
        <dbReference type="EMBL" id="BCZ45968.1"/>
    </source>
</evidence>
<evidence type="ECO:0000313" key="2">
    <source>
        <dbReference type="Proteomes" id="UP000824633"/>
    </source>
</evidence>
<organism evidence="1 2">
    <name type="scientific">Clostridium gelidum</name>
    <dbReference type="NCBI Taxonomy" id="704125"/>
    <lineage>
        <taxon>Bacteria</taxon>
        <taxon>Bacillati</taxon>
        <taxon>Bacillota</taxon>
        <taxon>Clostridia</taxon>
        <taxon>Eubacteriales</taxon>
        <taxon>Clostridiaceae</taxon>
        <taxon>Clostridium</taxon>
    </lineage>
</organism>
<keyword evidence="2" id="KW-1185">Reference proteome</keyword>
<dbReference type="Gene3D" id="2.120.10.30">
    <property type="entry name" value="TolB, C-terminal domain"/>
    <property type="match status" value="1"/>
</dbReference>
<dbReference type="InterPro" id="IPR011042">
    <property type="entry name" value="6-blade_b-propeller_TolB-like"/>
</dbReference>